<proteinExistence type="predicted"/>
<keyword evidence="2" id="KW-1185">Reference proteome</keyword>
<evidence type="ECO:0000313" key="1">
    <source>
        <dbReference type="EMBL" id="MDK3074974.1"/>
    </source>
</evidence>
<name>A0ABT7FIM0_9RHOB</name>
<gene>
    <name evidence="1" type="ORF">QO034_17935</name>
</gene>
<dbReference type="EMBL" id="JASNJE010000028">
    <property type="protein sequence ID" value="MDK3074974.1"/>
    <property type="molecule type" value="Genomic_DNA"/>
</dbReference>
<accession>A0ABT7FIM0</accession>
<evidence type="ECO:0000313" key="2">
    <source>
        <dbReference type="Proteomes" id="UP001227126"/>
    </source>
</evidence>
<dbReference type="Proteomes" id="UP001227126">
    <property type="component" value="Unassembled WGS sequence"/>
</dbReference>
<comment type="caution">
    <text evidence="1">The sequence shown here is derived from an EMBL/GenBank/DDBJ whole genome shotgun (WGS) entry which is preliminary data.</text>
</comment>
<sequence length="161" mass="17107">MAHLIRNSVLAAGIATAVVAETEVSKIDVEADLSAIETYEAAGAWKSLEVDLETAIAERLVTRIADEDADAAEIEVDIDEVALANNFEAALGIGSWSIVGDVDIDMPDPSKDENYTLTVTTDQLDAYYPEGTNTSTLTVESDAFYTAVISAFADNVASKLN</sequence>
<organism evidence="1 2">
    <name type="scientific">Sedimentitalea xiamensis</name>
    <dbReference type="NCBI Taxonomy" id="3050037"/>
    <lineage>
        <taxon>Bacteria</taxon>
        <taxon>Pseudomonadati</taxon>
        <taxon>Pseudomonadota</taxon>
        <taxon>Alphaproteobacteria</taxon>
        <taxon>Rhodobacterales</taxon>
        <taxon>Paracoccaceae</taxon>
        <taxon>Sedimentitalea</taxon>
    </lineage>
</organism>
<reference evidence="1 2" key="1">
    <citation type="submission" date="2023-05" db="EMBL/GenBank/DDBJ databases">
        <title>Sedimentitalea sp. nov. JM2-8.</title>
        <authorList>
            <person name="Huang J."/>
        </authorList>
    </citation>
    <scope>NUCLEOTIDE SEQUENCE [LARGE SCALE GENOMIC DNA]</scope>
    <source>
        <strain evidence="1 2">JM2-8</strain>
    </source>
</reference>
<protein>
    <submittedName>
        <fullName evidence="1">Uncharacterized protein</fullName>
    </submittedName>
</protein>
<dbReference type="RefSeq" id="WP_284486905.1">
    <property type="nucleotide sequence ID" value="NZ_JASNJE010000028.1"/>
</dbReference>